<dbReference type="EMBL" id="CAJFDI010000005">
    <property type="protein sequence ID" value="CAD5233168.1"/>
    <property type="molecule type" value="Genomic_DNA"/>
</dbReference>
<dbReference type="eggNOG" id="KOG3624">
    <property type="taxonomic scope" value="Eukaryota"/>
</dbReference>
<comment type="cofactor">
    <cofactor evidence="1">
        <name>Zn(2+)</name>
        <dbReference type="ChEBI" id="CHEBI:29105"/>
    </cofactor>
</comment>
<accession>A0A1I7SAU5</accession>
<evidence type="ECO:0000256" key="1">
    <source>
        <dbReference type="ARBA" id="ARBA00001947"/>
    </source>
</evidence>
<dbReference type="Proteomes" id="UP000582659">
    <property type="component" value="Unassembled WGS sequence"/>
</dbReference>
<evidence type="ECO:0000313" key="12">
    <source>
        <dbReference type="Proteomes" id="UP000095284"/>
    </source>
</evidence>
<proteinExistence type="inferred from homology"/>
<dbReference type="SMR" id="A0A1I7SAU5"/>
<sequence length="733" mass="83005">MVRTVLVGFFVAAAVLASPIDLSVQDGNGLNIPDPVEVDKSNEKAFEAYDFFKTSLAKSGSLKASPCDDFYNYTCQNMDLSNYLVGMDVQNSEYVIRGLKKERDIQWFKTIKKEFDACVKRQSSRLSMHQNGAVLRKIFDKVNMEFGPSFPLLEKIDPAAIDSSVIGDFVGFLAQKFRLHTFLAYEIEGGRILLDEPKLAFPESYFTEAFGEFEAGYKASMRDYLTQLSQALKKPIDTVTMNKVIDEVVEFERGLAQALSQIPQEVSSLVGAAELNSNGKAINVNAYLARITKNAKRSDLLSAHNVQLNLAAPTKMDVLQAYVAQANPETVMNYLSIRLIRSLRKYFVKKPVESVADQWLREQRGVKVMGVFPPQPVEDEFGDGTPAERSCASSLSYRYLNQIDRIYLDEQLPDLNDRKAFVNRIAVITNKIINGFRFQVDQLSWFSPKVKEAAYKKIDAMLFNVVYDDWIENDDILNERTRLVDDIDENDDDFTANEKMDDFAQALEWEGLVGGGRDQNFSRSIRTVNAWYNFRLNHFYIPLGILQRPIFDVNFPAALHYSSVGYIVGHELTHGFDSNGVNYDDQGNPNPWMDASSKANFNEMAKCVIDEYTRLHKRGRMTQTEDIADNGGLRASWNAYKAEQGLYGSDPQLPSSPSNKYTQDQIFFLGFAHVWCSNKPKQDYGFDPHSPLLYRVWGTLQNFPAFQAAYNCPVGSAYAPKEHCDVWASEVKI</sequence>
<keyword evidence="7" id="KW-0482">Metalloprotease</keyword>
<evidence type="ECO:0000313" key="14">
    <source>
        <dbReference type="WBParaSite" id="BXY_1014200.1"/>
    </source>
</evidence>
<evidence type="ECO:0000256" key="3">
    <source>
        <dbReference type="ARBA" id="ARBA00022670"/>
    </source>
</evidence>
<evidence type="ECO:0000256" key="7">
    <source>
        <dbReference type="ARBA" id="ARBA00023049"/>
    </source>
</evidence>
<dbReference type="CDD" id="cd08662">
    <property type="entry name" value="M13"/>
    <property type="match status" value="1"/>
</dbReference>
<keyword evidence="5" id="KW-0378">Hydrolase</keyword>
<evidence type="ECO:0000256" key="5">
    <source>
        <dbReference type="ARBA" id="ARBA00022801"/>
    </source>
</evidence>
<evidence type="ECO:0000256" key="2">
    <source>
        <dbReference type="ARBA" id="ARBA00007357"/>
    </source>
</evidence>
<dbReference type="PANTHER" id="PTHR11733">
    <property type="entry name" value="ZINC METALLOPROTEASE FAMILY M13 NEPRILYSIN-RELATED"/>
    <property type="match status" value="1"/>
</dbReference>
<dbReference type="Proteomes" id="UP000095284">
    <property type="component" value="Unplaced"/>
</dbReference>
<gene>
    <name evidence="11" type="ORF">BXYJ_LOCUS13259</name>
</gene>
<comment type="similarity">
    <text evidence="2">Belongs to the peptidase M13 family.</text>
</comment>
<dbReference type="Gene3D" id="3.40.390.10">
    <property type="entry name" value="Collagenase (Catalytic Domain)"/>
    <property type="match status" value="1"/>
</dbReference>
<dbReference type="GO" id="GO:0005886">
    <property type="term" value="C:plasma membrane"/>
    <property type="evidence" value="ECO:0007669"/>
    <property type="project" value="TreeGrafter"/>
</dbReference>
<dbReference type="EMBL" id="CAJFCV020000005">
    <property type="protein sequence ID" value="CAG9126759.1"/>
    <property type="molecule type" value="Genomic_DNA"/>
</dbReference>
<keyword evidence="8" id="KW-0732">Signal</keyword>
<name>A0A1I7SAU5_BURXY</name>
<keyword evidence="4" id="KW-0479">Metal-binding</keyword>
<dbReference type="PANTHER" id="PTHR11733:SF240">
    <property type="entry name" value="GH14155P-RELATED"/>
    <property type="match status" value="1"/>
</dbReference>
<dbReference type="GO" id="GO:0004222">
    <property type="term" value="F:metalloendopeptidase activity"/>
    <property type="evidence" value="ECO:0007669"/>
    <property type="project" value="InterPro"/>
</dbReference>
<evidence type="ECO:0000259" key="9">
    <source>
        <dbReference type="Pfam" id="PF01431"/>
    </source>
</evidence>
<reference evidence="11" key="2">
    <citation type="submission" date="2020-09" db="EMBL/GenBank/DDBJ databases">
        <authorList>
            <person name="Kikuchi T."/>
        </authorList>
    </citation>
    <scope>NUCLEOTIDE SEQUENCE</scope>
    <source>
        <strain evidence="11">Ka4C1</strain>
    </source>
</reference>
<dbReference type="Proteomes" id="UP000659654">
    <property type="component" value="Unassembled WGS sequence"/>
</dbReference>
<reference evidence="14" key="1">
    <citation type="submission" date="2016-11" db="UniProtKB">
        <authorList>
            <consortium name="WormBaseParasite"/>
        </authorList>
    </citation>
    <scope>IDENTIFICATION</scope>
</reference>
<feature type="signal peptide" evidence="8">
    <location>
        <begin position="1"/>
        <end position="17"/>
    </location>
</feature>
<dbReference type="InterPro" id="IPR000718">
    <property type="entry name" value="Peptidase_M13"/>
</dbReference>
<evidence type="ECO:0000259" key="10">
    <source>
        <dbReference type="Pfam" id="PF05649"/>
    </source>
</evidence>
<dbReference type="OrthoDB" id="6475849at2759"/>
<feature type="domain" description="Peptidase M13 C-terminal" evidence="9">
    <location>
        <begin position="529"/>
        <end position="726"/>
    </location>
</feature>
<protein>
    <submittedName>
        <fullName evidence="11">(pine wood nematode) hypothetical protein</fullName>
    </submittedName>
</protein>
<evidence type="ECO:0000313" key="11">
    <source>
        <dbReference type="EMBL" id="CAD5233168.1"/>
    </source>
</evidence>
<evidence type="ECO:0000256" key="6">
    <source>
        <dbReference type="ARBA" id="ARBA00022833"/>
    </source>
</evidence>
<keyword evidence="3" id="KW-0645">Protease</keyword>
<dbReference type="InterPro" id="IPR024079">
    <property type="entry name" value="MetalloPept_cat_dom_sf"/>
</dbReference>
<evidence type="ECO:0000256" key="4">
    <source>
        <dbReference type="ARBA" id="ARBA00022723"/>
    </source>
</evidence>
<evidence type="ECO:0000313" key="13">
    <source>
        <dbReference type="Proteomes" id="UP000659654"/>
    </source>
</evidence>
<dbReference type="InterPro" id="IPR042089">
    <property type="entry name" value="Peptidase_M13_dom_2"/>
</dbReference>
<dbReference type="AlphaFoldDB" id="A0A1I7SAU5"/>
<dbReference type="WBParaSite" id="BXY_1014200.1">
    <property type="protein sequence ID" value="BXY_1014200.1"/>
    <property type="gene ID" value="BXY_1014200"/>
</dbReference>
<dbReference type="InterPro" id="IPR008753">
    <property type="entry name" value="Peptidase_M13_N"/>
</dbReference>
<dbReference type="PROSITE" id="PS51885">
    <property type="entry name" value="NEPRILYSIN"/>
    <property type="match status" value="1"/>
</dbReference>
<feature type="domain" description="Peptidase M13 N-terminal" evidence="10">
    <location>
        <begin position="66"/>
        <end position="467"/>
    </location>
</feature>
<organism evidence="12 14">
    <name type="scientific">Bursaphelenchus xylophilus</name>
    <name type="common">Pinewood nematode worm</name>
    <name type="synonym">Aphelenchoides xylophilus</name>
    <dbReference type="NCBI Taxonomy" id="6326"/>
    <lineage>
        <taxon>Eukaryota</taxon>
        <taxon>Metazoa</taxon>
        <taxon>Ecdysozoa</taxon>
        <taxon>Nematoda</taxon>
        <taxon>Chromadorea</taxon>
        <taxon>Rhabditida</taxon>
        <taxon>Tylenchina</taxon>
        <taxon>Tylenchomorpha</taxon>
        <taxon>Aphelenchoidea</taxon>
        <taxon>Aphelenchoididae</taxon>
        <taxon>Bursaphelenchus</taxon>
    </lineage>
</organism>
<feature type="chain" id="PRO_5035359933" evidence="8">
    <location>
        <begin position="18"/>
        <end position="733"/>
    </location>
</feature>
<dbReference type="GO" id="GO:0046872">
    <property type="term" value="F:metal ion binding"/>
    <property type="evidence" value="ECO:0007669"/>
    <property type="project" value="UniProtKB-KW"/>
</dbReference>
<dbReference type="PRINTS" id="PR00786">
    <property type="entry name" value="NEPRILYSIN"/>
</dbReference>
<dbReference type="InterPro" id="IPR018497">
    <property type="entry name" value="Peptidase_M13_C"/>
</dbReference>
<dbReference type="SUPFAM" id="SSF55486">
    <property type="entry name" value="Metalloproteases ('zincins'), catalytic domain"/>
    <property type="match status" value="1"/>
</dbReference>
<dbReference type="Pfam" id="PF01431">
    <property type="entry name" value="Peptidase_M13"/>
    <property type="match status" value="1"/>
</dbReference>
<dbReference type="GO" id="GO:0016485">
    <property type="term" value="P:protein processing"/>
    <property type="evidence" value="ECO:0007669"/>
    <property type="project" value="TreeGrafter"/>
</dbReference>
<dbReference type="Pfam" id="PF05649">
    <property type="entry name" value="Peptidase_M13_N"/>
    <property type="match status" value="1"/>
</dbReference>
<keyword evidence="13" id="KW-1185">Reference proteome</keyword>
<dbReference type="Gene3D" id="1.10.1380.10">
    <property type="entry name" value="Neutral endopeptidase , domain2"/>
    <property type="match status" value="1"/>
</dbReference>
<keyword evidence="6" id="KW-0862">Zinc</keyword>
<evidence type="ECO:0000256" key="8">
    <source>
        <dbReference type="SAM" id="SignalP"/>
    </source>
</evidence>